<evidence type="ECO:0000313" key="1">
    <source>
        <dbReference type="EMBL" id="OIN55565.1"/>
    </source>
</evidence>
<gene>
    <name evidence="1" type="ORF">BLX24_29470</name>
</gene>
<protein>
    <submittedName>
        <fullName evidence="1">Uncharacterized protein</fullName>
    </submittedName>
</protein>
<sequence>MSYLSILNVLIVAGFGMVQRVSAQPHINLRMTFNTESNRYEVYVKPNFTQKQYTWGPSQITVVLPESIANKSIDTRSNAAGLWLDQSMVFSPASSPEYDFHGFATQGGKVNMIAGEEQLLFDFRLSEGYQQGVRFFEPDKDPSSTEAGMTGGDFRSYVSNVQGTGNIVIHGSEAVPDKISPDLETVSIEKPVIVAYPNPVISGTFRLFLKGFDPIEVVNVQIVSVSGKLLRHFDEQVSTLSGRPINMSFSSDPFIVVNVSRPGKQQSFSHKLFIRE</sequence>
<accession>A0A1S2VB82</accession>
<name>A0A1S2VB82_9BACT</name>
<dbReference type="AlphaFoldDB" id="A0A1S2VB82"/>
<dbReference type="OrthoDB" id="951251at2"/>
<comment type="caution">
    <text evidence="1">The sequence shown here is derived from an EMBL/GenBank/DDBJ whole genome shotgun (WGS) entry which is preliminary data.</text>
</comment>
<proteinExistence type="predicted"/>
<organism evidence="1 2">
    <name type="scientific">Arsenicibacter rosenii</name>
    <dbReference type="NCBI Taxonomy" id="1750698"/>
    <lineage>
        <taxon>Bacteria</taxon>
        <taxon>Pseudomonadati</taxon>
        <taxon>Bacteroidota</taxon>
        <taxon>Cytophagia</taxon>
        <taxon>Cytophagales</taxon>
        <taxon>Spirosomataceae</taxon>
        <taxon>Arsenicibacter</taxon>
    </lineage>
</organism>
<dbReference type="EMBL" id="MORL01000065">
    <property type="protein sequence ID" value="OIN55565.1"/>
    <property type="molecule type" value="Genomic_DNA"/>
</dbReference>
<keyword evidence="2" id="KW-1185">Reference proteome</keyword>
<reference evidence="1 2" key="1">
    <citation type="submission" date="2016-10" db="EMBL/GenBank/DDBJ databases">
        <title>Arsenicibacter rosenii gen. nov., sp. nov., an efficient arsenic-methylating bacterium isolated from an arsenic-contaminated paddy soil.</title>
        <authorList>
            <person name="Huang K."/>
        </authorList>
    </citation>
    <scope>NUCLEOTIDE SEQUENCE [LARGE SCALE GENOMIC DNA]</scope>
    <source>
        <strain evidence="1 2">SM-1</strain>
    </source>
</reference>
<dbReference type="Proteomes" id="UP000181790">
    <property type="component" value="Unassembled WGS sequence"/>
</dbReference>
<evidence type="ECO:0000313" key="2">
    <source>
        <dbReference type="Proteomes" id="UP000181790"/>
    </source>
</evidence>
<dbReference type="RefSeq" id="WP_071506807.1">
    <property type="nucleotide sequence ID" value="NZ_MORL01000065.1"/>
</dbReference>